<protein>
    <submittedName>
        <fullName evidence="6">LysR-family transcriptional regulator VCA0830</fullName>
    </submittedName>
</protein>
<keyword evidence="2" id="KW-0805">Transcription regulation</keyword>
<keyword evidence="7" id="KW-1185">Reference proteome</keyword>
<name>A0A090SXI1_9VIBR</name>
<dbReference type="Gene3D" id="3.40.190.10">
    <property type="entry name" value="Periplasmic binding protein-like II"/>
    <property type="match status" value="2"/>
</dbReference>
<evidence type="ECO:0000259" key="5">
    <source>
        <dbReference type="PROSITE" id="PS50931"/>
    </source>
</evidence>
<feature type="domain" description="HTH lysR-type" evidence="5">
    <location>
        <begin position="9"/>
        <end position="66"/>
    </location>
</feature>
<reference evidence="6 7" key="2">
    <citation type="submission" date="2014-09" db="EMBL/GenBank/DDBJ databases">
        <authorList>
            <consortium name="NBRP consortium"/>
            <person name="Sawabe T."/>
            <person name="Meirelles P."/>
            <person name="Nakanishi M."/>
            <person name="Sayaka M."/>
            <person name="Hattori M."/>
            <person name="Ohkuma M."/>
        </authorList>
    </citation>
    <scope>NUCLEOTIDE SEQUENCE [LARGE SCALE GENOMIC DNA]</scope>
    <source>
        <strain evidence="6 7">JCM 19240</strain>
    </source>
</reference>
<reference evidence="6 7" key="1">
    <citation type="submission" date="2014-09" db="EMBL/GenBank/DDBJ databases">
        <title>Vibrio maritimus JCM 19240. (C210) whole genome shotgun sequence.</title>
        <authorList>
            <person name="Sawabe T."/>
            <person name="Meirelles P."/>
            <person name="Nakanishi M."/>
            <person name="Sayaka M."/>
            <person name="Hattori M."/>
            <person name="Ohkuma M."/>
        </authorList>
    </citation>
    <scope>NUCLEOTIDE SEQUENCE [LARGE SCALE GENOMIC DNA]</scope>
    <source>
        <strain evidence="6 7">JCM 19240</strain>
    </source>
</reference>
<dbReference type="Pfam" id="PF03466">
    <property type="entry name" value="LysR_substrate"/>
    <property type="match status" value="1"/>
</dbReference>
<dbReference type="SUPFAM" id="SSF46785">
    <property type="entry name" value="Winged helix' DNA-binding domain"/>
    <property type="match status" value="1"/>
</dbReference>
<dbReference type="GO" id="GO:0003677">
    <property type="term" value="F:DNA binding"/>
    <property type="evidence" value="ECO:0007669"/>
    <property type="project" value="UniProtKB-KW"/>
</dbReference>
<sequence length="305" mass="34208">MDIEGLNRVGFKHLLALHVMLDTCNVTKTAELLSVTPSSVSKTITQLRDILDDELFFRDGTSLTPTLYAVEIAPLVHSMLASMNGLLNQARFEPQVFEGRFSLSMRESTFELFAKPLAKLTTELTPKAKLNIMTKAKFGFGALHSGQVDFIILPHDVSQPPTNTKELVWEVVLEDELVCLMSPDHPLAEVDLTIEHYLNSQHIGIAESELSRPYFEQTLRQQHGIRDVKMIVPDFGAAAVMCHQSELLFTCSKQWADVASQAKGLTVKSLPFEYGKVAYSVVWNRAAINDPAIQWLCCYLRDLRV</sequence>
<dbReference type="InterPro" id="IPR005119">
    <property type="entry name" value="LysR_subst-bd"/>
</dbReference>
<evidence type="ECO:0000256" key="1">
    <source>
        <dbReference type="ARBA" id="ARBA00009437"/>
    </source>
</evidence>
<dbReference type="InterPro" id="IPR036388">
    <property type="entry name" value="WH-like_DNA-bd_sf"/>
</dbReference>
<evidence type="ECO:0000256" key="4">
    <source>
        <dbReference type="ARBA" id="ARBA00023163"/>
    </source>
</evidence>
<dbReference type="Proteomes" id="UP000029224">
    <property type="component" value="Unassembled WGS sequence"/>
</dbReference>
<proteinExistence type="inferred from homology"/>
<dbReference type="EMBL" id="BBMT01000001">
    <property type="protein sequence ID" value="GAL31623.1"/>
    <property type="molecule type" value="Genomic_DNA"/>
</dbReference>
<dbReference type="InterPro" id="IPR050389">
    <property type="entry name" value="LysR-type_TF"/>
</dbReference>
<evidence type="ECO:0000256" key="3">
    <source>
        <dbReference type="ARBA" id="ARBA00023125"/>
    </source>
</evidence>
<comment type="similarity">
    <text evidence="1">Belongs to the LysR transcriptional regulatory family.</text>
</comment>
<dbReference type="PANTHER" id="PTHR30118">
    <property type="entry name" value="HTH-TYPE TRANSCRIPTIONAL REGULATOR LEUO-RELATED"/>
    <property type="match status" value="1"/>
</dbReference>
<dbReference type="InterPro" id="IPR036390">
    <property type="entry name" value="WH_DNA-bd_sf"/>
</dbReference>
<dbReference type="Pfam" id="PF00126">
    <property type="entry name" value="HTH_1"/>
    <property type="match status" value="1"/>
</dbReference>
<dbReference type="Gene3D" id="1.10.10.10">
    <property type="entry name" value="Winged helix-like DNA-binding domain superfamily/Winged helix DNA-binding domain"/>
    <property type="match status" value="1"/>
</dbReference>
<dbReference type="CDD" id="cd08417">
    <property type="entry name" value="PBP2_Nitroaromatics_like"/>
    <property type="match status" value="1"/>
</dbReference>
<comment type="caution">
    <text evidence="6">The sequence shown here is derived from an EMBL/GenBank/DDBJ whole genome shotgun (WGS) entry which is preliminary data.</text>
</comment>
<evidence type="ECO:0000256" key="2">
    <source>
        <dbReference type="ARBA" id="ARBA00023015"/>
    </source>
</evidence>
<dbReference type="InterPro" id="IPR000847">
    <property type="entry name" value="LysR_HTH_N"/>
</dbReference>
<keyword evidence="3" id="KW-0238">DNA-binding</keyword>
<evidence type="ECO:0000313" key="7">
    <source>
        <dbReference type="Proteomes" id="UP000029224"/>
    </source>
</evidence>
<dbReference type="PANTHER" id="PTHR30118:SF12">
    <property type="entry name" value="TRANSCRIPTIONAL REGULATOR LYSR FAMILY"/>
    <property type="match status" value="1"/>
</dbReference>
<dbReference type="AlphaFoldDB" id="A0A090SXI1"/>
<evidence type="ECO:0000313" key="6">
    <source>
        <dbReference type="EMBL" id="GAL31623.1"/>
    </source>
</evidence>
<dbReference type="SUPFAM" id="SSF53850">
    <property type="entry name" value="Periplasmic binding protein-like II"/>
    <property type="match status" value="1"/>
</dbReference>
<dbReference type="OrthoDB" id="6621790at2"/>
<dbReference type="InterPro" id="IPR037402">
    <property type="entry name" value="YidZ_PBP2"/>
</dbReference>
<gene>
    <name evidence="6" type="ORF">JCM19240_5054</name>
</gene>
<dbReference type="PROSITE" id="PS50931">
    <property type="entry name" value="HTH_LYSR"/>
    <property type="match status" value="1"/>
</dbReference>
<accession>A0A090SXI1</accession>
<dbReference type="GO" id="GO:0003700">
    <property type="term" value="F:DNA-binding transcription factor activity"/>
    <property type="evidence" value="ECO:0007669"/>
    <property type="project" value="InterPro"/>
</dbReference>
<organism evidence="6 7">
    <name type="scientific">Vibrio maritimus</name>
    <dbReference type="NCBI Taxonomy" id="990268"/>
    <lineage>
        <taxon>Bacteria</taxon>
        <taxon>Pseudomonadati</taxon>
        <taxon>Pseudomonadota</taxon>
        <taxon>Gammaproteobacteria</taxon>
        <taxon>Vibrionales</taxon>
        <taxon>Vibrionaceae</taxon>
        <taxon>Vibrio</taxon>
    </lineage>
</organism>
<keyword evidence="4" id="KW-0804">Transcription</keyword>